<dbReference type="Proteomes" id="UP000799772">
    <property type="component" value="Unassembled WGS sequence"/>
</dbReference>
<comment type="similarity">
    <text evidence="1">Belongs to the peptidase C2 family.</text>
</comment>
<reference evidence="9" key="1">
    <citation type="journal article" date="2020" name="Stud. Mycol.">
        <title>101 Dothideomycetes genomes: a test case for predicting lifestyles and emergence of pathogens.</title>
        <authorList>
            <person name="Haridas S."/>
            <person name="Albert R."/>
            <person name="Binder M."/>
            <person name="Bloem J."/>
            <person name="Labutti K."/>
            <person name="Salamov A."/>
            <person name="Andreopoulos B."/>
            <person name="Baker S."/>
            <person name="Barry K."/>
            <person name="Bills G."/>
            <person name="Bluhm B."/>
            <person name="Cannon C."/>
            <person name="Castanera R."/>
            <person name="Culley D."/>
            <person name="Daum C."/>
            <person name="Ezra D."/>
            <person name="Gonzalez J."/>
            <person name="Henrissat B."/>
            <person name="Kuo A."/>
            <person name="Liang C."/>
            <person name="Lipzen A."/>
            <person name="Lutzoni F."/>
            <person name="Magnuson J."/>
            <person name="Mondo S."/>
            <person name="Nolan M."/>
            <person name="Ohm R."/>
            <person name="Pangilinan J."/>
            <person name="Park H.-J."/>
            <person name="Ramirez L."/>
            <person name="Alfaro M."/>
            <person name="Sun H."/>
            <person name="Tritt A."/>
            <person name="Yoshinaga Y."/>
            <person name="Zwiers L.-H."/>
            <person name="Turgeon B."/>
            <person name="Goodwin S."/>
            <person name="Spatafora J."/>
            <person name="Crous P."/>
            <person name="Grigoriev I."/>
        </authorList>
    </citation>
    <scope>NUCLEOTIDE SEQUENCE</scope>
    <source>
        <strain evidence="9">CBS 133067</strain>
    </source>
</reference>
<feature type="compositionally biased region" description="Basic and acidic residues" evidence="7">
    <location>
        <begin position="572"/>
        <end position="594"/>
    </location>
</feature>
<dbReference type="InterPro" id="IPR038765">
    <property type="entry name" value="Papain-like_cys_pep_sf"/>
</dbReference>
<dbReference type="Gene3D" id="3.90.70.10">
    <property type="entry name" value="Cysteine proteinases"/>
    <property type="match status" value="1"/>
</dbReference>
<feature type="region of interest" description="Disordered" evidence="7">
    <location>
        <begin position="572"/>
        <end position="634"/>
    </location>
</feature>
<keyword evidence="2 6" id="KW-0645">Protease</keyword>
<evidence type="ECO:0000256" key="4">
    <source>
        <dbReference type="ARBA" id="ARBA00022807"/>
    </source>
</evidence>
<proteinExistence type="inferred from homology"/>
<dbReference type="SMART" id="SM00230">
    <property type="entry name" value="CysPc"/>
    <property type="match status" value="1"/>
</dbReference>
<dbReference type="GO" id="GO:0006508">
    <property type="term" value="P:proteolysis"/>
    <property type="evidence" value="ECO:0007669"/>
    <property type="project" value="UniProtKB-KW"/>
</dbReference>
<dbReference type="Pfam" id="PF00648">
    <property type="entry name" value="Peptidase_C2"/>
    <property type="match status" value="2"/>
</dbReference>
<feature type="active site" evidence="5 6">
    <location>
        <position position="368"/>
    </location>
</feature>
<dbReference type="AlphaFoldDB" id="A0A9P4IGT7"/>
<dbReference type="PROSITE" id="PS50203">
    <property type="entry name" value="CALPAIN_CAT"/>
    <property type="match status" value="1"/>
</dbReference>
<evidence type="ECO:0000256" key="3">
    <source>
        <dbReference type="ARBA" id="ARBA00022801"/>
    </source>
</evidence>
<evidence type="ECO:0000313" key="9">
    <source>
        <dbReference type="EMBL" id="KAF2098207.1"/>
    </source>
</evidence>
<feature type="active site" evidence="5 6">
    <location>
        <position position="164"/>
    </location>
</feature>
<dbReference type="PANTHER" id="PTHR10183">
    <property type="entry name" value="CALPAIN"/>
    <property type="match status" value="1"/>
</dbReference>
<evidence type="ECO:0000256" key="6">
    <source>
        <dbReference type="PROSITE-ProRule" id="PRU00239"/>
    </source>
</evidence>
<feature type="compositionally biased region" description="Basic residues" evidence="7">
    <location>
        <begin position="595"/>
        <end position="609"/>
    </location>
</feature>
<evidence type="ECO:0000313" key="10">
    <source>
        <dbReference type="Proteomes" id="UP000799772"/>
    </source>
</evidence>
<feature type="compositionally biased region" description="Basic and acidic residues" evidence="7">
    <location>
        <begin position="610"/>
        <end position="634"/>
    </location>
</feature>
<protein>
    <submittedName>
        <fullName evidence="9">Cysteine proteinase</fullName>
    </submittedName>
</protein>
<evidence type="ECO:0000256" key="5">
    <source>
        <dbReference type="PIRSR" id="PIRSR622684-1"/>
    </source>
</evidence>
<dbReference type="CDD" id="cd00044">
    <property type="entry name" value="CysPc"/>
    <property type="match status" value="1"/>
</dbReference>
<dbReference type="SUPFAM" id="SSF54001">
    <property type="entry name" value="Cysteine proteinases"/>
    <property type="match status" value="1"/>
</dbReference>
<keyword evidence="4 6" id="KW-0788">Thiol protease</keyword>
<evidence type="ECO:0000256" key="7">
    <source>
        <dbReference type="SAM" id="MobiDB-lite"/>
    </source>
</evidence>
<dbReference type="PRINTS" id="PR00704">
    <property type="entry name" value="CALPAIN"/>
</dbReference>
<keyword evidence="3 6" id="KW-0378">Hydrolase</keyword>
<evidence type="ECO:0000256" key="1">
    <source>
        <dbReference type="ARBA" id="ARBA00007623"/>
    </source>
</evidence>
<dbReference type="FunFam" id="3.90.70.10:FF:000072">
    <property type="entry name" value="Cysteine proteinase"/>
    <property type="match status" value="1"/>
</dbReference>
<dbReference type="InterPro" id="IPR001300">
    <property type="entry name" value="Peptidase_C2_calpain_cat"/>
</dbReference>
<feature type="domain" description="Calpain catalytic" evidence="8">
    <location>
        <begin position="135"/>
        <end position="424"/>
    </location>
</feature>
<dbReference type="GO" id="GO:0004198">
    <property type="term" value="F:calcium-dependent cysteine-type endopeptidase activity"/>
    <property type="evidence" value="ECO:0007669"/>
    <property type="project" value="InterPro"/>
</dbReference>
<dbReference type="EMBL" id="ML978127">
    <property type="protein sequence ID" value="KAF2098207.1"/>
    <property type="molecule type" value="Genomic_DNA"/>
</dbReference>
<keyword evidence="10" id="KW-1185">Reference proteome</keyword>
<dbReference type="OrthoDB" id="424753at2759"/>
<evidence type="ECO:0000256" key="2">
    <source>
        <dbReference type="ARBA" id="ARBA00022670"/>
    </source>
</evidence>
<name>A0A9P4IGT7_9PEZI</name>
<accession>A0A9P4IGT7</accession>
<comment type="caution">
    <text evidence="9">The sequence shown here is derived from an EMBL/GenBank/DDBJ whole genome shotgun (WGS) entry which is preliminary data.</text>
</comment>
<dbReference type="InterPro" id="IPR022684">
    <property type="entry name" value="Calpain_cysteine_protease"/>
</dbReference>
<gene>
    <name evidence="9" type="ORF">NA57DRAFT_39986</name>
</gene>
<feature type="non-terminal residue" evidence="9">
    <location>
        <position position="634"/>
    </location>
</feature>
<sequence>MPESPAPLANKKKRRTNHAPQKTIDVFWARFTSKNPGKAYTILPDNFYAKRASANGHGFDEQAQNAVASYEEAREACIRKVEKIVKECHRLNQKYRDPHFDIEADFKRWLRFGNPPDCLMGLADTSTDLRPQSVKRVEDIFENPRFFIEGATANDVRQGKEGDCWLMAALTTLSNKPGLIDRVCVARDEQVGVYGFVFHRDGEWISEVIDDKLYLIKEDFDESLLERNKWLELQNRTSPEDEYRTVMQSGSRALYFAQCSDANETWLPLLEKAYAKAHGDFSALESGFVGEGIEDLTGGVTTELFSTDILDKEKFWYDELMNVNKQFLFGCGQMGGKHGQRKGILEKHAYSIMEAREINGEKLLKLRNPWGNSEWTGAWSDGSAEWTPEWMQTLKHKFGDDGVFWISYKDLLRHYQHFDRTRLFGSEWTVTQSWTSLNVPWTVDYLETQFKVTLAKASHVVFVLSQLDDRYFRGLEGQYEFHLQFRVHAEGEEDYIVRSNSTYYMRRSVSTELNLDAGVYFILLKVTAKRYPNDATPEDIVRRTCHNRREKMLSIGLSYDLAHAKGQFRQLEKMSAEKEKKDKKDRKKETAKKMHEGRRRQHKKLKLKNIKIEMRKQEKMRQREERELERQRRE</sequence>
<organism evidence="9 10">
    <name type="scientific">Rhizodiscina lignyota</name>
    <dbReference type="NCBI Taxonomy" id="1504668"/>
    <lineage>
        <taxon>Eukaryota</taxon>
        <taxon>Fungi</taxon>
        <taxon>Dikarya</taxon>
        <taxon>Ascomycota</taxon>
        <taxon>Pezizomycotina</taxon>
        <taxon>Dothideomycetes</taxon>
        <taxon>Pleosporomycetidae</taxon>
        <taxon>Aulographales</taxon>
        <taxon>Rhizodiscinaceae</taxon>
        <taxon>Rhizodiscina</taxon>
    </lineage>
</organism>
<feature type="active site" evidence="5 6">
    <location>
        <position position="348"/>
    </location>
</feature>
<dbReference type="PANTHER" id="PTHR10183:SF379">
    <property type="entry name" value="CALPAIN-5"/>
    <property type="match status" value="1"/>
</dbReference>
<evidence type="ECO:0000259" key="8">
    <source>
        <dbReference type="PROSITE" id="PS50203"/>
    </source>
</evidence>